<evidence type="ECO:0000256" key="1">
    <source>
        <dbReference type="SAM" id="Phobius"/>
    </source>
</evidence>
<sequence length="77" mass="9084">MGEALWFWFAKFLVELGIGLLLVSPLLIMLFRRWLKQQFCKHPEFYENRACHGICRGCGKDLGFIQPLRDARNKKEV</sequence>
<feature type="transmembrane region" description="Helical" evidence="1">
    <location>
        <begin position="6"/>
        <end position="31"/>
    </location>
</feature>
<proteinExistence type="predicted"/>
<name>A0AB39CEB2_9VIRU</name>
<reference evidence="2" key="1">
    <citation type="submission" date="2024-07" db="EMBL/GenBank/DDBJ databases">
        <authorList>
            <person name="Bringhurst R.M."/>
            <person name="Homer T.E."/>
        </authorList>
    </citation>
    <scope>NUCLEOTIDE SEQUENCE</scope>
</reference>
<keyword evidence="1" id="KW-0812">Transmembrane</keyword>
<keyword evidence="1" id="KW-0472">Membrane</keyword>
<dbReference type="EMBL" id="PQ015379">
    <property type="protein sequence ID" value="XDJ15373.1"/>
    <property type="molecule type" value="Genomic_DNA"/>
</dbReference>
<organism evidence="2">
    <name type="scientific">Pseudomonas phage HRDY3</name>
    <dbReference type="NCBI Taxonomy" id="3236930"/>
    <lineage>
        <taxon>Viruses</taxon>
    </lineage>
</organism>
<keyword evidence="1" id="KW-1133">Transmembrane helix</keyword>
<protein>
    <submittedName>
        <fullName evidence="2">Membrane protein</fullName>
    </submittedName>
</protein>
<accession>A0AB39CEB2</accession>
<evidence type="ECO:0000313" key="2">
    <source>
        <dbReference type="EMBL" id="XDJ15373.1"/>
    </source>
</evidence>